<dbReference type="GO" id="GO:0016757">
    <property type="term" value="F:glycosyltransferase activity"/>
    <property type="evidence" value="ECO:0007669"/>
    <property type="project" value="UniProtKB-UniRule"/>
</dbReference>
<keyword evidence="10" id="KW-1185">Reference proteome</keyword>
<evidence type="ECO:0000256" key="2">
    <source>
        <dbReference type="ARBA" id="ARBA00007647"/>
    </source>
</evidence>
<comment type="caution">
    <text evidence="9">The sequence shown here is derived from an EMBL/GenBank/DDBJ whole genome shotgun (WGS) entry which is preliminary data.</text>
</comment>
<dbReference type="PANTHER" id="PTHR21461:SF69">
    <property type="entry name" value="GLYCOSYLTRANSFERASE FAMILY 92 PROTEIN"/>
    <property type="match status" value="1"/>
</dbReference>
<dbReference type="InterPro" id="IPR008166">
    <property type="entry name" value="Glyco_transf_92"/>
</dbReference>
<keyword evidence="3 8" id="KW-0328">Glycosyltransferase</keyword>
<comment type="subcellular location">
    <subcellularLocation>
        <location evidence="1">Membrane</location>
        <topology evidence="1">Single-pass membrane protein</topology>
    </subcellularLocation>
</comment>
<comment type="similarity">
    <text evidence="2 8">Belongs to the glycosyltransferase 92 family.</text>
</comment>
<evidence type="ECO:0000256" key="5">
    <source>
        <dbReference type="ARBA" id="ARBA00022692"/>
    </source>
</evidence>
<organism evidence="9 10">
    <name type="scientific">Mytilus edulis</name>
    <name type="common">Blue mussel</name>
    <dbReference type="NCBI Taxonomy" id="6550"/>
    <lineage>
        <taxon>Eukaryota</taxon>
        <taxon>Metazoa</taxon>
        <taxon>Spiralia</taxon>
        <taxon>Lophotrochozoa</taxon>
        <taxon>Mollusca</taxon>
        <taxon>Bivalvia</taxon>
        <taxon>Autobranchia</taxon>
        <taxon>Pteriomorphia</taxon>
        <taxon>Mytilida</taxon>
        <taxon>Mytiloidea</taxon>
        <taxon>Mytilidae</taxon>
        <taxon>Mytilinae</taxon>
        <taxon>Mytilus</taxon>
    </lineage>
</organism>
<name>A0A8S3T7X0_MYTED</name>
<evidence type="ECO:0000256" key="3">
    <source>
        <dbReference type="ARBA" id="ARBA00022676"/>
    </source>
</evidence>
<dbReference type="EMBL" id="CAJPWZ010001840">
    <property type="protein sequence ID" value="CAG2225181.1"/>
    <property type="molecule type" value="Genomic_DNA"/>
</dbReference>
<dbReference type="AlphaFoldDB" id="A0A8S3T7X0"/>
<dbReference type="OrthoDB" id="6042617at2759"/>
<keyword evidence="4 8" id="KW-0808">Transferase</keyword>
<accession>A0A8S3T7X0</accession>
<dbReference type="PANTHER" id="PTHR21461">
    <property type="entry name" value="GLYCOSYLTRANSFERASE FAMILY 92 PROTEIN"/>
    <property type="match status" value="1"/>
</dbReference>
<proteinExistence type="inferred from homology"/>
<dbReference type="GO" id="GO:0005737">
    <property type="term" value="C:cytoplasm"/>
    <property type="evidence" value="ECO:0007669"/>
    <property type="project" value="TreeGrafter"/>
</dbReference>
<keyword evidence="7" id="KW-0472">Membrane</keyword>
<evidence type="ECO:0000313" key="10">
    <source>
        <dbReference type="Proteomes" id="UP000683360"/>
    </source>
</evidence>
<dbReference type="Proteomes" id="UP000683360">
    <property type="component" value="Unassembled WGS sequence"/>
</dbReference>
<sequence>MRYSRNRCLSLLYLLCSIYVAFKCVSWSFDKRSVLDFYSKPLIKCKWFKHCVNDTRRNISVNSKQNISSRERLQSFQKLQFVKTSDSTVYMLSAYLITNIEEQKDRIITVIGWEENISKYKYYTCCVRLLEGKRVAIQSTQKFVYHSDADSYLNRVQFSCPISLESRSIEGVSIITHFTRTCHKDAKFYIPVHMPLQGELAVCGTFIYGSLSANLLLEWFEVQRIIGVEKIVTYTFELNKEAMKICEHYESIGLTVLVRIADFPYREKHVNSIDDRSVNVFTDQDVFALDCHTRMYGYKYVLGIDRDEFVLPNIRKHGMSLIKVLDKLFDNSTAGVIMKPNIHVTTWEPFNKSSSLFLSQYLNSTNPVWDRVKYANMPNRTHIGSPGVHDFVPKKGFRWYTAAPADITLHHYRSCQKNWWKKFKSNTNVVYENRSILNEDSHAVSTCTYFQQYQQEDIEIIGQLIEPRVLKLRQKFNIKQ</sequence>
<protein>
    <recommendedName>
        <fullName evidence="8">Glycosyltransferase family 92 protein</fullName>
        <ecNumber evidence="8">2.4.1.-</ecNumber>
    </recommendedName>
</protein>
<evidence type="ECO:0000256" key="7">
    <source>
        <dbReference type="ARBA" id="ARBA00023136"/>
    </source>
</evidence>
<gene>
    <name evidence="9" type="ORF">MEDL_38344</name>
</gene>
<evidence type="ECO:0000256" key="8">
    <source>
        <dbReference type="RuleBase" id="RU366017"/>
    </source>
</evidence>
<dbReference type="GO" id="GO:0016020">
    <property type="term" value="C:membrane"/>
    <property type="evidence" value="ECO:0007669"/>
    <property type="project" value="UniProtKB-SubCell"/>
</dbReference>
<dbReference type="EC" id="2.4.1.-" evidence="8"/>
<evidence type="ECO:0000256" key="6">
    <source>
        <dbReference type="ARBA" id="ARBA00022989"/>
    </source>
</evidence>
<keyword evidence="6" id="KW-1133">Transmembrane helix</keyword>
<keyword evidence="5" id="KW-0812">Transmembrane</keyword>
<evidence type="ECO:0000256" key="1">
    <source>
        <dbReference type="ARBA" id="ARBA00004167"/>
    </source>
</evidence>
<reference evidence="9" key="1">
    <citation type="submission" date="2021-03" db="EMBL/GenBank/DDBJ databases">
        <authorList>
            <person name="Bekaert M."/>
        </authorList>
    </citation>
    <scope>NUCLEOTIDE SEQUENCE</scope>
</reference>
<evidence type="ECO:0000313" key="9">
    <source>
        <dbReference type="EMBL" id="CAG2225181.1"/>
    </source>
</evidence>
<evidence type="ECO:0000256" key="4">
    <source>
        <dbReference type="ARBA" id="ARBA00022679"/>
    </source>
</evidence>
<dbReference type="Pfam" id="PF01697">
    <property type="entry name" value="Glyco_transf_92"/>
    <property type="match status" value="1"/>
</dbReference>